<sequence>MVSAVTAAGVGVIVLVHTAIAAVGARYFRVTLQTRWGSIVYTAVLIPLVYVFTTLALGALGLGAGAFDDAGQLIVVTWAFPFFLGWSIDLFWVPAPDELEDVPDQTGE</sequence>
<dbReference type="Pfam" id="PF25953">
    <property type="entry name" value="DUF7991"/>
    <property type="match status" value="1"/>
</dbReference>
<keyword evidence="1" id="KW-0812">Transmembrane</keyword>
<dbReference type="AlphaFoldDB" id="A0A6B0SRH5"/>
<comment type="caution">
    <text evidence="3">The sequence shown here is derived from an EMBL/GenBank/DDBJ whole genome shotgun (WGS) entry which is preliminary data.</text>
</comment>
<dbReference type="InterPro" id="IPR058304">
    <property type="entry name" value="DUF7991"/>
</dbReference>
<dbReference type="RefSeq" id="WP_159525754.1">
    <property type="nucleotide sequence ID" value="NZ_WUUU01000032.1"/>
</dbReference>
<evidence type="ECO:0000256" key="1">
    <source>
        <dbReference type="SAM" id="Phobius"/>
    </source>
</evidence>
<dbReference type="Proteomes" id="UP000471521">
    <property type="component" value="Unassembled WGS sequence"/>
</dbReference>
<organism evidence="3 4">
    <name type="scientific">Halobacterium bonnevillei</name>
    <dbReference type="NCBI Taxonomy" id="2692200"/>
    <lineage>
        <taxon>Archaea</taxon>
        <taxon>Methanobacteriati</taxon>
        <taxon>Methanobacteriota</taxon>
        <taxon>Stenosarchaea group</taxon>
        <taxon>Halobacteria</taxon>
        <taxon>Halobacteriales</taxon>
        <taxon>Halobacteriaceae</taxon>
        <taxon>Halobacterium</taxon>
    </lineage>
</organism>
<feature type="transmembrane region" description="Helical" evidence="1">
    <location>
        <begin position="73"/>
        <end position="93"/>
    </location>
</feature>
<feature type="domain" description="DUF7991" evidence="2">
    <location>
        <begin position="1"/>
        <end position="105"/>
    </location>
</feature>
<dbReference type="EMBL" id="WUUU01000032">
    <property type="protein sequence ID" value="MXR20199.1"/>
    <property type="molecule type" value="Genomic_DNA"/>
</dbReference>
<reference evidence="3 4" key="1">
    <citation type="submission" date="2019-12" db="EMBL/GenBank/DDBJ databases">
        <title>Isolation and characterization of three novel carbon monoxide-oxidizing members of Halobacteria from salione crusts and soils.</title>
        <authorList>
            <person name="Myers M.R."/>
            <person name="King G.M."/>
        </authorList>
    </citation>
    <scope>NUCLEOTIDE SEQUENCE [LARGE SCALE GENOMIC DNA]</scope>
    <source>
        <strain evidence="3 4">PCN9</strain>
    </source>
</reference>
<name>A0A6B0SRH5_9EURY</name>
<keyword evidence="4" id="KW-1185">Reference proteome</keyword>
<dbReference type="OrthoDB" id="239417at2157"/>
<evidence type="ECO:0000313" key="3">
    <source>
        <dbReference type="EMBL" id="MXR20199.1"/>
    </source>
</evidence>
<feature type="transmembrane region" description="Helical" evidence="1">
    <location>
        <begin position="37"/>
        <end position="61"/>
    </location>
</feature>
<keyword evidence="1" id="KW-1133">Transmembrane helix</keyword>
<evidence type="ECO:0000259" key="2">
    <source>
        <dbReference type="Pfam" id="PF25953"/>
    </source>
</evidence>
<gene>
    <name evidence="3" type="ORF">GRX66_06120</name>
</gene>
<proteinExistence type="predicted"/>
<protein>
    <recommendedName>
        <fullName evidence="2">DUF7991 domain-containing protein</fullName>
    </recommendedName>
</protein>
<accession>A0A6B0SRH5</accession>
<keyword evidence="1" id="KW-0472">Membrane</keyword>
<evidence type="ECO:0000313" key="4">
    <source>
        <dbReference type="Proteomes" id="UP000471521"/>
    </source>
</evidence>